<evidence type="ECO:0000313" key="3">
    <source>
        <dbReference type="Proteomes" id="UP000001218"/>
    </source>
</evidence>
<proteinExistence type="predicted"/>
<gene>
    <name evidence="2" type="ORF">HMPREF1077_03740</name>
</gene>
<dbReference type="EMBL" id="AGZP01000036">
    <property type="protein sequence ID" value="EKN05759.1"/>
    <property type="molecule type" value="Genomic_DNA"/>
</dbReference>
<sequence>MCHIDKLTKIGIIIELLHIFHDFLVFLRLFNSICIKKYILCSNILDFASLVVRAGGGRTGFVFGCFLFLSYFCSLNWNQKNKYEIEMFFYCRFVRIDV</sequence>
<keyword evidence="1" id="KW-1133">Transmembrane helix</keyword>
<accession>K5YS31</accession>
<dbReference type="Proteomes" id="UP000001218">
    <property type="component" value="Unassembled WGS sequence"/>
</dbReference>
<comment type="caution">
    <text evidence="2">The sequence shown here is derived from an EMBL/GenBank/DDBJ whole genome shotgun (WGS) entry which is preliminary data.</text>
</comment>
<organism evidence="2 3">
    <name type="scientific">Parabacteroides johnsonii CL02T12C29</name>
    <dbReference type="NCBI Taxonomy" id="999419"/>
    <lineage>
        <taxon>Bacteria</taxon>
        <taxon>Pseudomonadati</taxon>
        <taxon>Bacteroidota</taxon>
        <taxon>Bacteroidia</taxon>
        <taxon>Bacteroidales</taxon>
        <taxon>Tannerellaceae</taxon>
        <taxon>Parabacteroides</taxon>
    </lineage>
</organism>
<protein>
    <submittedName>
        <fullName evidence="2">Uncharacterized protein</fullName>
    </submittedName>
</protein>
<evidence type="ECO:0000313" key="2">
    <source>
        <dbReference type="EMBL" id="EKN05759.1"/>
    </source>
</evidence>
<dbReference type="HOGENOM" id="CLU_2331194_0_0_10"/>
<reference evidence="2 3" key="1">
    <citation type="submission" date="2012-02" db="EMBL/GenBank/DDBJ databases">
        <title>The Genome Sequence of Parabacteroides johnsonii CL02T12C29.</title>
        <authorList>
            <consortium name="The Broad Institute Genome Sequencing Platform"/>
            <person name="Earl A."/>
            <person name="Ward D."/>
            <person name="Feldgarden M."/>
            <person name="Gevers D."/>
            <person name="Zitomersky N.L."/>
            <person name="Coyne M.J."/>
            <person name="Comstock L.E."/>
            <person name="Young S.K."/>
            <person name="Zeng Q."/>
            <person name="Gargeya S."/>
            <person name="Fitzgerald M."/>
            <person name="Haas B."/>
            <person name="Abouelleil A."/>
            <person name="Alvarado L."/>
            <person name="Arachchi H.M."/>
            <person name="Berlin A."/>
            <person name="Chapman S.B."/>
            <person name="Gearin G."/>
            <person name="Goldberg J."/>
            <person name="Griggs A."/>
            <person name="Gujja S."/>
            <person name="Hansen M."/>
            <person name="Heiman D."/>
            <person name="Howarth C."/>
            <person name="Larimer J."/>
            <person name="Lui A."/>
            <person name="MacDonald P.J.P."/>
            <person name="McCowen C."/>
            <person name="Montmayeur A."/>
            <person name="Murphy C."/>
            <person name="Neiman D."/>
            <person name="Pearson M."/>
            <person name="Priest M."/>
            <person name="Roberts A."/>
            <person name="Saif S."/>
            <person name="Shea T."/>
            <person name="Sisk P."/>
            <person name="Stolte C."/>
            <person name="Sykes S."/>
            <person name="Wortman J."/>
            <person name="Nusbaum C."/>
            <person name="Birren B."/>
        </authorList>
    </citation>
    <scope>NUCLEOTIDE SEQUENCE [LARGE SCALE GENOMIC DNA]</scope>
    <source>
        <strain evidence="2 3">CL02T12C29</strain>
    </source>
</reference>
<name>K5YS31_9BACT</name>
<keyword evidence="1" id="KW-0812">Transmembrane</keyword>
<feature type="transmembrane region" description="Helical" evidence="1">
    <location>
        <begin position="50"/>
        <end position="73"/>
    </location>
</feature>
<evidence type="ECO:0000256" key="1">
    <source>
        <dbReference type="SAM" id="Phobius"/>
    </source>
</evidence>
<feature type="transmembrane region" description="Helical" evidence="1">
    <location>
        <begin position="12"/>
        <end position="30"/>
    </location>
</feature>
<dbReference type="AlphaFoldDB" id="K5YS31"/>
<keyword evidence="1" id="KW-0472">Membrane</keyword>